<feature type="non-terminal residue" evidence="2">
    <location>
        <position position="139"/>
    </location>
</feature>
<feature type="chain" id="PRO_5043584625" evidence="1">
    <location>
        <begin position="23"/>
        <end position="139"/>
    </location>
</feature>
<evidence type="ECO:0000313" key="3">
    <source>
        <dbReference type="Proteomes" id="UP001497623"/>
    </source>
</evidence>
<organism evidence="2 3">
    <name type="scientific">Meganyctiphanes norvegica</name>
    <name type="common">Northern krill</name>
    <name type="synonym">Thysanopoda norvegica</name>
    <dbReference type="NCBI Taxonomy" id="48144"/>
    <lineage>
        <taxon>Eukaryota</taxon>
        <taxon>Metazoa</taxon>
        <taxon>Ecdysozoa</taxon>
        <taxon>Arthropoda</taxon>
        <taxon>Crustacea</taxon>
        <taxon>Multicrustacea</taxon>
        <taxon>Malacostraca</taxon>
        <taxon>Eumalacostraca</taxon>
        <taxon>Eucarida</taxon>
        <taxon>Euphausiacea</taxon>
        <taxon>Euphausiidae</taxon>
        <taxon>Meganyctiphanes</taxon>
    </lineage>
</organism>
<accession>A0AAV2RER2</accession>
<comment type="caution">
    <text evidence="2">The sequence shown here is derived from an EMBL/GenBank/DDBJ whole genome shotgun (WGS) entry which is preliminary data.</text>
</comment>
<dbReference type="Proteomes" id="UP001497623">
    <property type="component" value="Unassembled WGS sequence"/>
</dbReference>
<keyword evidence="3" id="KW-1185">Reference proteome</keyword>
<sequence>MARFGLSLVVVVFAVILLQTSASPVPQDQESGGWKTWHALKEVFAPVKNYFTDTFPKQTPQDIADNVKDTVSTAKHKDILRPLLQKKIGDMVDGCQILQETASDLGQMTFSQMYGDAKDTVQDIDQVVGDYIDEWSGPN</sequence>
<gene>
    <name evidence="2" type="ORF">MNOR_LOCUS23573</name>
</gene>
<reference evidence="2 3" key="1">
    <citation type="submission" date="2024-05" db="EMBL/GenBank/DDBJ databases">
        <authorList>
            <person name="Wallberg A."/>
        </authorList>
    </citation>
    <scope>NUCLEOTIDE SEQUENCE [LARGE SCALE GENOMIC DNA]</scope>
</reference>
<dbReference type="EMBL" id="CAXKWB010020894">
    <property type="protein sequence ID" value="CAL4122864.1"/>
    <property type="molecule type" value="Genomic_DNA"/>
</dbReference>
<protein>
    <submittedName>
        <fullName evidence="2">Uncharacterized protein</fullName>
    </submittedName>
</protein>
<dbReference type="AlphaFoldDB" id="A0AAV2RER2"/>
<keyword evidence="1" id="KW-0732">Signal</keyword>
<evidence type="ECO:0000313" key="2">
    <source>
        <dbReference type="EMBL" id="CAL4122864.1"/>
    </source>
</evidence>
<name>A0AAV2RER2_MEGNR</name>
<evidence type="ECO:0000256" key="1">
    <source>
        <dbReference type="SAM" id="SignalP"/>
    </source>
</evidence>
<feature type="signal peptide" evidence="1">
    <location>
        <begin position="1"/>
        <end position="22"/>
    </location>
</feature>
<proteinExistence type="predicted"/>